<organism evidence="2 3">
    <name type="scientific">Eucalyptus globulus</name>
    <name type="common">Tasmanian blue gum</name>
    <dbReference type="NCBI Taxonomy" id="34317"/>
    <lineage>
        <taxon>Eukaryota</taxon>
        <taxon>Viridiplantae</taxon>
        <taxon>Streptophyta</taxon>
        <taxon>Embryophyta</taxon>
        <taxon>Tracheophyta</taxon>
        <taxon>Spermatophyta</taxon>
        <taxon>Magnoliopsida</taxon>
        <taxon>eudicotyledons</taxon>
        <taxon>Gunneridae</taxon>
        <taxon>Pentapetalae</taxon>
        <taxon>rosids</taxon>
        <taxon>malvids</taxon>
        <taxon>Myrtales</taxon>
        <taxon>Myrtaceae</taxon>
        <taxon>Myrtoideae</taxon>
        <taxon>Eucalypteae</taxon>
        <taxon>Eucalyptus</taxon>
    </lineage>
</organism>
<keyword evidence="1" id="KW-0732">Signal</keyword>
<proteinExistence type="predicted"/>
<evidence type="ECO:0000313" key="2">
    <source>
        <dbReference type="EMBL" id="KAL3727478.1"/>
    </source>
</evidence>
<protein>
    <submittedName>
        <fullName evidence="2">Uncharacterized protein</fullName>
    </submittedName>
</protein>
<dbReference type="AlphaFoldDB" id="A0ABD3JMP5"/>
<reference evidence="2 3" key="1">
    <citation type="submission" date="2024-11" db="EMBL/GenBank/DDBJ databases">
        <title>Chromosome-level genome assembly of Eucalyptus globulus Labill. provides insights into its genome evolution.</title>
        <authorList>
            <person name="Li X."/>
        </authorList>
    </citation>
    <scope>NUCLEOTIDE SEQUENCE [LARGE SCALE GENOMIC DNA]</scope>
    <source>
        <strain evidence="2">CL2024</strain>
        <tissue evidence="2">Fresh tender leaves</tissue>
    </source>
</reference>
<name>A0ABD3JMP5_EUCGL</name>
<feature type="signal peptide" evidence="1">
    <location>
        <begin position="1"/>
        <end position="19"/>
    </location>
</feature>
<comment type="caution">
    <text evidence="2">The sequence shown here is derived from an EMBL/GenBank/DDBJ whole genome shotgun (WGS) entry which is preliminary data.</text>
</comment>
<dbReference type="PANTHER" id="PTHR36377:SF1">
    <property type="entry name" value="DNA MISMATCH REPAIR PROTEIN"/>
    <property type="match status" value="1"/>
</dbReference>
<dbReference type="Proteomes" id="UP001634007">
    <property type="component" value="Unassembled WGS sequence"/>
</dbReference>
<gene>
    <name evidence="2" type="ORF">ACJRO7_032240</name>
</gene>
<dbReference type="PANTHER" id="PTHR36377">
    <property type="entry name" value="DNA MISMATCH REPAIR PROTEIN"/>
    <property type="match status" value="1"/>
</dbReference>
<feature type="chain" id="PRO_5044866424" evidence="1">
    <location>
        <begin position="20"/>
        <end position="63"/>
    </location>
</feature>
<sequence length="63" mass="7625">MWWVVFKFVSFWMRKASFSQLLYDRATVLESEKWAWENSAEAQAIREALTTWRNHDAEAKEKL</sequence>
<dbReference type="EMBL" id="JBJKBG010000008">
    <property type="protein sequence ID" value="KAL3727478.1"/>
    <property type="molecule type" value="Genomic_DNA"/>
</dbReference>
<evidence type="ECO:0000313" key="3">
    <source>
        <dbReference type="Proteomes" id="UP001634007"/>
    </source>
</evidence>
<keyword evidence="3" id="KW-1185">Reference proteome</keyword>
<accession>A0ABD3JMP5</accession>
<evidence type="ECO:0000256" key="1">
    <source>
        <dbReference type="SAM" id="SignalP"/>
    </source>
</evidence>